<dbReference type="Pfam" id="PF12412">
    <property type="entry name" value="DUF3667"/>
    <property type="match status" value="1"/>
</dbReference>
<feature type="transmembrane region" description="Helical" evidence="1">
    <location>
        <begin position="298"/>
        <end position="319"/>
    </location>
</feature>
<evidence type="ECO:0000256" key="1">
    <source>
        <dbReference type="SAM" id="Phobius"/>
    </source>
</evidence>
<reference evidence="2" key="1">
    <citation type="submission" date="2021-06" db="EMBL/GenBank/DDBJ databases">
        <title>44 bacteria genomes isolated from Dapeng, Shenzhen.</title>
        <authorList>
            <person name="Zheng W."/>
            <person name="Yu S."/>
            <person name="Huang Y."/>
        </authorList>
    </citation>
    <scope>NUCLEOTIDE SEQUENCE</scope>
    <source>
        <strain evidence="2">DP5N28-2</strain>
    </source>
</reference>
<dbReference type="RefSeq" id="WP_222580791.1">
    <property type="nucleotide sequence ID" value="NZ_JAHVHU010000013.1"/>
</dbReference>
<dbReference type="AlphaFoldDB" id="A0A953HQ92"/>
<protein>
    <submittedName>
        <fullName evidence="2">DUF3667 domain-containing protein</fullName>
    </submittedName>
</protein>
<dbReference type="Proteomes" id="UP000753961">
    <property type="component" value="Unassembled WGS sequence"/>
</dbReference>
<feature type="transmembrane region" description="Helical" evidence="1">
    <location>
        <begin position="331"/>
        <end position="355"/>
    </location>
</feature>
<dbReference type="EMBL" id="JAHVHU010000013">
    <property type="protein sequence ID" value="MBY5959254.1"/>
    <property type="molecule type" value="Genomic_DNA"/>
</dbReference>
<sequence length="357" mass="41453">MDSNITTCQNCNRQLQEDFIYCPNCGQQTDEELSLRVLFKATIQNYFSIDARFFRSIGPLLFRPGFLPQVFVAGKRRMYLHPARMFLFLTFVFFFLFSFFIRDSRGVLDEKVRKEFSFEKGMVEVPSDSTHGDDVVSVDEVSIPRSKTRELEAIIEGDTHHIVVPNSAYSVDSSIPGIVINSAKVDSLIAADASDEEILRAMGLTEDSGYFVRKIYAQLLKLYRTHEVGAIYQRFFDTIPVAMFFLLPLFALLLLGFYYREGRYVHHLVFSFYYFSFVYVIFGLLYSFNRWLNVLPEWLTWILSILPLVYLLVGVKRFYRQRWSKSVIKSLAIILIFTLIITPITAGLVGLYAFLFY</sequence>
<gene>
    <name evidence="2" type="ORF">KUV50_13965</name>
</gene>
<feature type="transmembrane region" description="Helical" evidence="1">
    <location>
        <begin position="239"/>
        <end position="259"/>
    </location>
</feature>
<keyword evidence="1" id="KW-1133">Transmembrane helix</keyword>
<name>A0A953HQ92_9BACT</name>
<evidence type="ECO:0000313" key="2">
    <source>
        <dbReference type="EMBL" id="MBY5959254.1"/>
    </source>
</evidence>
<proteinExistence type="predicted"/>
<accession>A0A953HQ92</accession>
<feature type="transmembrane region" description="Helical" evidence="1">
    <location>
        <begin position="271"/>
        <end position="292"/>
    </location>
</feature>
<keyword evidence="1" id="KW-0812">Transmembrane</keyword>
<keyword evidence="3" id="KW-1185">Reference proteome</keyword>
<evidence type="ECO:0000313" key="3">
    <source>
        <dbReference type="Proteomes" id="UP000753961"/>
    </source>
</evidence>
<dbReference type="InterPro" id="IPR022134">
    <property type="entry name" value="DUF3667"/>
</dbReference>
<feature type="transmembrane region" description="Helical" evidence="1">
    <location>
        <begin position="85"/>
        <end position="101"/>
    </location>
</feature>
<organism evidence="2 3">
    <name type="scientific">Membranihabitans marinus</name>
    <dbReference type="NCBI Taxonomy" id="1227546"/>
    <lineage>
        <taxon>Bacteria</taxon>
        <taxon>Pseudomonadati</taxon>
        <taxon>Bacteroidota</taxon>
        <taxon>Saprospiria</taxon>
        <taxon>Saprospirales</taxon>
        <taxon>Saprospiraceae</taxon>
        <taxon>Membranihabitans</taxon>
    </lineage>
</organism>
<comment type="caution">
    <text evidence="2">The sequence shown here is derived from an EMBL/GenBank/DDBJ whole genome shotgun (WGS) entry which is preliminary data.</text>
</comment>
<keyword evidence="1" id="KW-0472">Membrane</keyword>